<evidence type="ECO:0000313" key="2">
    <source>
        <dbReference type="Proteomes" id="UP000441586"/>
    </source>
</evidence>
<comment type="caution">
    <text evidence="1">The sequence shown here is derived from an EMBL/GenBank/DDBJ whole genome shotgun (WGS) entry which is preliminary data.</text>
</comment>
<dbReference type="Proteomes" id="UP000441586">
    <property type="component" value="Unassembled WGS sequence"/>
</dbReference>
<protein>
    <submittedName>
        <fullName evidence="1">Uncharacterized protein</fullName>
    </submittedName>
</protein>
<reference evidence="1 2" key="1">
    <citation type="submission" date="2019-12" db="EMBL/GenBank/DDBJ databases">
        <authorList>
            <person name="Zhang Y.-J."/>
        </authorList>
    </citation>
    <scope>NUCLEOTIDE SEQUENCE [LARGE SCALE GENOMIC DNA]</scope>
    <source>
        <strain evidence="1 2">H18S-6</strain>
    </source>
</reference>
<gene>
    <name evidence="1" type="ORF">GP644_19585</name>
</gene>
<organism evidence="1 2">
    <name type="scientific">Parasedimentitalea maritima</name>
    <dbReference type="NCBI Taxonomy" id="2578117"/>
    <lineage>
        <taxon>Bacteria</taxon>
        <taxon>Pseudomonadati</taxon>
        <taxon>Pseudomonadota</taxon>
        <taxon>Alphaproteobacteria</taxon>
        <taxon>Rhodobacterales</taxon>
        <taxon>Paracoccaceae</taxon>
        <taxon>Parasedimentitalea</taxon>
    </lineage>
</organism>
<dbReference type="AlphaFoldDB" id="A0A6A4RAS3"/>
<name>A0A6A4RAS3_9RHOB</name>
<sequence>MTEFKQTASGEFTGTYVFQGRSQYETGTLSDCKLKRLVLQCIWTDAYGSGDWRVKFSRDFVKFQGLWFGSVGQIEEFGNKGGMRWDGVRKQSLSSSGTGA</sequence>
<proteinExistence type="predicted"/>
<evidence type="ECO:0000313" key="1">
    <source>
        <dbReference type="EMBL" id="KAE9627370.1"/>
    </source>
</evidence>
<dbReference type="EMBL" id="WSFO01000013">
    <property type="protein sequence ID" value="KAE9627370.1"/>
    <property type="molecule type" value="Genomic_DNA"/>
</dbReference>
<accession>A0A6A4RAS3</accession>